<dbReference type="SUPFAM" id="SSF103473">
    <property type="entry name" value="MFS general substrate transporter"/>
    <property type="match status" value="1"/>
</dbReference>
<keyword evidence="3 4" id="KW-0472">Membrane</keyword>
<feature type="transmembrane region" description="Helical" evidence="4">
    <location>
        <begin position="238"/>
        <end position="256"/>
    </location>
</feature>
<evidence type="ECO:0000256" key="1">
    <source>
        <dbReference type="ARBA" id="ARBA00022692"/>
    </source>
</evidence>
<evidence type="ECO:0000256" key="2">
    <source>
        <dbReference type="ARBA" id="ARBA00022989"/>
    </source>
</evidence>
<dbReference type="Gene3D" id="1.20.1250.20">
    <property type="entry name" value="MFS general substrate transporter like domains"/>
    <property type="match status" value="1"/>
</dbReference>
<feature type="transmembrane region" description="Helical" evidence="4">
    <location>
        <begin position="209"/>
        <end position="231"/>
    </location>
</feature>
<dbReference type="SUPFAM" id="SSF48576">
    <property type="entry name" value="Terpenoid synthases"/>
    <property type="match status" value="1"/>
</dbReference>
<protein>
    <recommendedName>
        <fullName evidence="7">Terpene synthase</fullName>
    </recommendedName>
</protein>
<name>A0A7R9KLR2_9ACAR</name>
<dbReference type="InterPro" id="IPR036259">
    <property type="entry name" value="MFS_trans_sf"/>
</dbReference>
<dbReference type="PANTHER" id="PTHR23121:SF9">
    <property type="entry name" value="SODIUM-DEPENDENT GLUCOSE TRANSPORTER 1"/>
    <property type="match status" value="1"/>
</dbReference>
<keyword evidence="2 4" id="KW-1133">Transmembrane helix</keyword>
<dbReference type="OrthoDB" id="7779876at2759"/>
<dbReference type="EMBL" id="OC857678">
    <property type="protein sequence ID" value="CAD7625487.1"/>
    <property type="molecule type" value="Genomic_DNA"/>
</dbReference>
<keyword evidence="6" id="KW-1185">Reference proteome</keyword>
<sequence length="645" mass="74855">MIGFLYKYIDRQIILIILLLIKAMATVMIPYSQQLWHLYLCISLYGLGSGAWNSGNRVWVLEMWSKPAQSGAILHLSGFINNDTRLQSVMTTINPTTAITSDLLSMRRFKLQRPFFIFGIFIDSKYGPLMMGLIFFIKRFKNNQKCIDSKSSSKYRTKQSGDYQCQQVMLIALVSIFLAFFTVSETIYLRFGATYYQYIPLELTADQSAGMVSMMALIYTIGRGISFLLSIELQPQLVIGYHTFVLMVSFVVLMLGQNTLTLLLIGSLTMSFGYSCVTASTFAYIGQYVEMTDLSNETNKTNTNRFRKYPILEHTIPQKWRECPYLFNDAKMSEVVEWWFEYSQFTRPNFEKRCGDSMAKFAALFYPDCKSMDRFQRIVQVFGYLLIWDDHNDQLNGQINRCESVGLPLIDQYRQCCDRLKMQFKITDQDGKGAKFMDMSRWKPYVLCVYAMAESMMQSMPATQRRRFITSWGKYLDGQESENRMMDRQESVELDDIIQTRMGSAAMDFIMQIIEYSDEIQVPDSEWCDPRIARLRDLCNLCMIYVNDVYSFEKELNEQNGVLERMRINLVAYHSLREGITIAAAMAKTLDVNREYDAEFDRLCADVLTSDEFCADTKQYVRSLEAVLCGTHRIHVIANRYNEIK</sequence>
<evidence type="ECO:0000256" key="3">
    <source>
        <dbReference type="ARBA" id="ARBA00023136"/>
    </source>
</evidence>
<dbReference type="Pfam" id="PF19086">
    <property type="entry name" value="Terpene_syn_C_2"/>
    <property type="match status" value="1"/>
</dbReference>
<accession>A0A7R9KLR2</accession>
<feature type="transmembrane region" description="Helical" evidence="4">
    <location>
        <begin position="168"/>
        <end position="189"/>
    </location>
</feature>
<gene>
    <name evidence="5" type="ORF">OSB1V03_LOCUS5921</name>
</gene>
<organism evidence="5">
    <name type="scientific">Medioppia subpectinata</name>
    <dbReference type="NCBI Taxonomy" id="1979941"/>
    <lineage>
        <taxon>Eukaryota</taxon>
        <taxon>Metazoa</taxon>
        <taxon>Ecdysozoa</taxon>
        <taxon>Arthropoda</taxon>
        <taxon>Chelicerata</taxon>
        <taxon>Arachnida</taxon>
        <taxon>Acari</taxon>
        <taxon>Acariformes</taxon>
        <taxon>Sarcoptiformes</taxon>
        <taxon>Oribatida</taxon>
        <taxon>Brachypylina</taxon>
        <taxon>Oppioidea</taxon>
        <taxon>Oppiidae</taxon>
        <taxon>Medioppia</taxon>
    </lineage>
</organism>
<dbReference type="InterPro" id="IPR008949">
    <property type="entry name" value="Isoprenoid_synthase_dom_sf"/>
</dbReference>
<dbReference type="AlphaFoldDB" id="A0A7R9KLR2"/>
<dbReference type="Proteomes" id="UP000759131">
    <property type="component" value="Unassembled WGS sequence"/>
</dbReference>
<keyword evidence="1 4" id="KW-0812">Transmembrane</keyword>
<evidence type="ECO:0000313" key="5">
    <source>
        <dbReference type="EMBL" id="CAD7625487.1"/>
    </source>
</evidence>
<evidence type="ECO:0000313" key="6">
    <source>
        <dbReference type="Proteomes" id="UP000759131"/>
    </source>
</evidence>
<dbReference type="PANTHER" id="PTHR23121">
    <property type="entry name" value="SODIUM-DEPENDENT GLUCOSE TRANSPORTER 1"/>
    <property type="match status" value="1"/>
</dbReference>
<feature type="transmembrane region" description="Helical" evidence="4">
    <location>
        <begin position="12"/>
        <end position="31"/>
    </location>
</feature>
<feature type="transmembrane region" description="Helical" evidence="4">
    <location>
        <begin position="115"/>
        <end position="137"/>
    </location>
</feature>
<reference evidence="5" key="1">
    <citation type="submission" date="2020-11" db="EMBL/GenBank/DDBJ databases">
        <authorList>
            <person name="Tran Van P."/>
        </authorList>
    </citation>
    <scope>NUCLEOTIDE SEQUENCE</scope>
</reference>
<proteinExistence type="predicted"/>
<dbReference type="Gene3D" id="1.10.600.10">
    <property type="entry name" value="Farnesyl Diphosphate Synthase"/>
    <property type="match status" value="1"/>
</dbReference>
<evidence type="ECO:0008006" key="7">
    <source>
        <dbReference type="Google" id="ProtNLM"/>
    </source>
</evidence>
<evidence type="ECO:0000256" key="4">
    <source>
        <dbReference type="SAM" id="Phobius"/>
    </source>
</evidence>
<dbReference type="EMBL" id="CAJPIZ010003103">
    <property type="protein sequence ID" value="CAG2105917.1"/>
    <property type="molecule type" value="Genomic_DNA"/>
</dbReference>